<keyword evidence="2" id="KW-1185">Reference proteome</keyword>
<protein>
    <submittedName>
        <fullName evidence="1">Uncharacterized protein</fullName>
    </submittedName>
</protein>
<sequence length="83" mass="9798">MDSWSLEIALVTRRLREDPEVVWGPRGRRGARRPLRPYRNPEVSSLDPEIFDWNPKVLEVVMTPMRLRLHRGSSFFLNLSLEP</sequence>
<accession>A0ABQ7ALH6</accession>
<name>A0ABQ7ALH6_BRACR</name>
<evidence type="ECO:0000313" key="1">
    <source>
        <dbReference type="EMBL" id="KAF3498436.1"/>
    </source>
</evidence>
<evidence type="ECO:0000313" key="2">
    <source>
        <dbReference type="Proteomes" id="UP000266723"/>
    </source>
</evidence>
<proteinExistence type="predicted"/>
<dbReference type="Proteomes" id="UP000266723">
    <property type="component" value="Unassembled WGS sequence"/>
</dbReference>
<dbReference type="EMBL" id="QGKV02002055">
    <property type="protein sequence ID" value="KAF3498436.1"/>
    <property type="molecule type" value="Genomic_DNA"/>
</dbReference>
<gene>
    <name evidence="1" type="ORF">DY000_02052845</name>
</gene>
<comment type="caution">
    <text evidence="1">The sequence shown here is derived from an EMBL/GenBank/DDBJ whole genome shotgun (WGS) entry which is preliminary data.</text>
</comment>
<reference evidence="1 2" key="1">
    <citation type="journal article" date="2020" name="BMC Genomics">
        <title>Intraspecific diversification of the crop wild relative Brassica cretica Lam. using demographic model selection.</title>
        <authorList>
            <person name="Kioukis A."/>
            <person name="Michalopoulou V.A."/>
            <person name="Briers L."/>
            <person name="Pirintsos S."/>
            <person name="Studholme D.J."/>
            <person name="Pavlidis P."/>
            <person name="Sarris P.F."/>
        </authorList>
    </citation>
    <scope>NUCLEOTIDE SEQUENCE [LARGE SCALE GENOMIC DNA]</scope>
    <source>
        <strain evidence="2">cv. PFS-1207/04</strain>
    </source>
</reference>
<organism evidence="1 2">
    <name type="scientific">Brassica cretica</name>
    <name type="common">Mustard</name>
    <dbReference type="NCBI Taxonomy" id="69181"/>
    <lineage>
        <taxon>Eukaryota</taxon>
        <taxon>Viridiplantae</taxon>
        <taxon>Streptophyta</taxon>
        <taxon>Embryophyta</taxon>
        <taxon>Tracheophyta</taxon>
        <taxon>Spermatophyta</taxon>
        <taxon>Magnoliopsida</taxon>
        <taxon>eudicotyledons</taxon>
        <taxon>Gunneridae</taxon>
        <taxon>Pentapetalae</taxon>
        <taxon>rosids</taxon>
        <taxon>malvids</taxon>
        <taxon>Brassicales</taxon>
        <taxon>Brassicaceae</taxon>
        <taxon>Brassiceae</taxon>
        <taxon>Brassica</taxon>
    </lineage>
</organism>